<dbReference type="Proteomes" id="UP000433876">
    <property type="component" value="Unassembled WGS sequence"/>
</dbReference>
<reference evidence="2 3" key="1">
    <citation type="submission" date="2017-07" db="EMBL/GenBank/DDBJ databases">
        <title>Genome sequence of the Sordaria macrospora wild type strain R19027.</title>
        <authorList>
            <person name="Nowrousian M."/>
            <person name="Teichert I."/>
            <person name="Kueck U."/>
        </authorList>
    </citation>
    <scope>NUCLEOTIDE SEQUENCE [LARGE SCALE GENOMIC DNA]</scope>
    <source>
        <strain evidence="2 3">R19027</strain>
        <tissue evidence="2">Mycelium</tissue>
    </source>
</reference>
<feature type="compositionally biased region" description="Acidic residues" evidence="1">
    <location>
        <begin position="154"/>
        <end position="164"/>
    </location>
</feature>
<organism evidence="2 3">
    <name type="scientific">Sordaria macrospora</name>
    <dbReference type="NCBI Taxonomy" id="5147"/>
    <lineage>
        <taxon>Eukaryota</taxon>
        <taxon>Fungi</taxon>
        <taxon>Dikarya</taxon>
        <taxon>Ascomycota</taxon>
        <taxon>Pezizomycotina</taxon>
        <taxon>Sordariomycetes</taxon>
        <taxon>Sordariomycetidae</taxon>
        <taxon>Sordariales</taxon>
        <taxon>Sordariaceae</taxon>
        <taxon>Sordaria</taxon>
    </lineage>
</organism>
<sequence>MDAADDWFGDEGDFNLLYQIDHQLVAEGAVEFEDHYQDHLEDSDNNENNDNDNGDSSDFDIDLDDYHGELVEVDLDDNHNLVDNDIDLSDIDDDPRFEFRDLSLDLEEVLSEEEGHFHFNIDSDGPQSPRHPIQSPHSPQSPSSSESSLVDADPGFDIDLDLPYDFEHDSGLDIPGVYSSNSSGFSTDIDEDSENDDNEQEDEDEDNNEDTSNDDESDYDSDSSVERRVREQFNIFEASARIEARLDELEQRRQLFVQGLAEARRQFESIAGEEVNRREQNRHHPYRVPALLDRRRAQQQQQQQQQGGGGLLGLGEGPAAPRNNNADRLDELVEMEVGWPGGRRADRRTPAAAADNDQNNNNDNPAQQDNQVVIDLTSDLEDSDDAPLRIGRSRVIRRHRPSASVEARRAARRAMSANANNNGAAAGGAPANQAGNEFPEVIDLTQDDDDPAPAGPAAGHRRRGNIERSRRPVNRRPAANELIVDLGEVNSDDDDAIARAAHRPPAARNFFGAPVRPPAAAGRAARAGGGGLGGAFDNFFQLIRMGAFANVRPDLEVQLIGLDANNNPLGRNIPNFDYGNNGRNGGAAAAAAAAAEQARNALAPPPARPGFTRATGEDLAIVCPSCEEELAYDQDEEDQKAGQAPTPKKARTRKDREEHFFWAVKECGHVYCKKCFENRRCIKNTGFKQQDQGSSGAAGSSTGGRAASKTQQLLCAVDDCSAEVGFKNAWVGLFL</sequence>
<dbReference type="InterPro" id="IPR038886">
    <property type="entry name" value="E3_SLX5/Rfp1"/>
</dbReference>
<dbReference type="PANTHER" id="PTHR28042:SF1">
    <property type="entry name" value="E3 UBIQUITIN-PROTEIN LIGASE COMPLEX SLX5-SLX8 SUBUNIT SLX5"/>
    <property type="match status" value="1"/>
</dbReference>
<evidence type="ECO:0008006" key="4">
    <source>
        <dbReference type="Google" id="ProtNLM"/>
    </source>
</evidence>
<protein>
    <recommendedName>
        <fullName evidence="4">Cell cycle control protein</fullName>
    </recommendedName>
</protein>
<dbReference type="VEuPathDB" id="FungiDB:SMAC_02059"/>
<dbReference type="GO" id="GO:0004842">
    <property type="term" value="F:ubiquitin-protein transferase activity"/>
    <property type="evidence" value="ECO:0007669"/>
    <property type="project" value="TreeGrafter"/>
</dbReference>
<feature type="compositionally biased region" description="Acidic residues" evidence="1">
    <location>
        <begin position="188"/>
        <end position="223"/>
    </location>
</feature>
<evidence type="ECO:0000313" key="2">
    <source>
        <dbReference type="EMBL" id="KAA8632943.1"/>
    </source>
</evidence>
<feature type="region of interest" description="Disordered" evidence="1">
    <location>
        <begin position="294"/>
        <end position="369"/>
    </location>
</feature>
<evidence type="ECO:0000256" key="1">
    <source>
        <dbReference type="SAM" id="MobiDB-lite"/>
    </source>
</evidence>
<feature type="region of interest" description="Disordered" evidence="1">
    <location>
        <begin position="633"/>
        <end position="655"/>
    </location>
</feature>
<feature type="region of interest" description="Disordered" evidence="1">
    <location>
        <begin position="118"/>
        <end position="226"/>
    </location>
</feature>
<comment type="caution">
    <text evidence="2">The sequence shown here is derived from an EMBL/GenBank/DDBJ whole genome shotgun (WGS) entry which is preliminary data.</text>
</comment>
<dbReference type="EMBL" id="NMPR01000045">
    <property type="protein sequence ID" value="KAA8632943.1"/>
    <property type="molecule type" value="Genomic_DNA"/>
</dbReference>
<evidence type="ECO:0000313" key="3">
    <source>
        <dbReference type="Proteomes" id="UP000433876"/>
    </source>
</evidence>
<dbReference type="AlphaFoldDB" id="A0A8S8ZSE2"/>
<feature type="region of interest" description="Disordered" evidence="1">
    <location>
        <begin position="443"/>
        <end position="474"/>
    </location>
</feature>
<accession>A0A8S8ZSE2</accession>
<feature type="compositionally biased region" description="Low complexity" evidence="1">
    <location>
        <begin position="126"/>
        <end position="148"/>
    </location>
</feature>
<proteinExistence type="predicted"/>
<dbReference type="OMA" id="EHFFWAV"/>
<dbReference type="GO" id="GO:0033768">
    <property type="term" value="C:SUMO-targeted ubiquitin ligase complex"/>
    <property type="evidence" value="ECO:0007669"/>
    <property type="project" value="TreeGrafter"/>
</dbReference>
<feature type="compositionally biased region" description="Acidic residues" evidence="1">
    <location>
        <begin position="43"/>
        <end position="62"/>
    </location>
</feature>
<gene>
    <name evidence="2" type="ORF">SMACR_02059</name>
</gene>
<dbReference type="PANTHER" id="PTHR28042">
    <property type="entry name" value="E3 UBIQUITIN-PROTEIN LIGASE COMPLEX SLX5-SLX8 SUBUNIT SLX5"/>
    <property type="match status" value="1"/>
</dbReference>
<feature type="compositionally biased region" description="Low complexity" evidence="1">
    <location>
        <begin position="350"/>
        <end position="369"/>
    </location>
</feature>
<feature type="compositionally biased region" description="Gly residues" evidence="1">
    <location>
        <begin position="306"/>
        <end position="316"/>
    </location>
</feature>
<name>A0A8S8ZSE2_SORMA</name>
<feature type="region of interest" description="Disordered" evidence="1">
    <location>
        <begin position="40"/>
        <end position="62"/>
    </location>
</feature>